<evidence type="ECO:0000256" key="3">
    <source>
        <dbReference type="ARBA" id="ARBA00023002"/>
    </source>
</evidence>
<dbReference type="RefSeq" id="WP_320508927.1">
    <property type="nucleotide sequence ID" value="NZ_JAXCLW010000003.1"/>
</dbReference>
<comment type="caution">
    <text evidence="4">The sequence shown here is derived from an EMBL/GenBank/DDBJ whole genome shotgun (WGS) entry which is preliminary data.</text>
</comment>
<organism evidence="4 5">
    <name type="scientific">Dongia soli</name>
    <dbReference type="NCBI Taxonomy" id="600628"/>
    <lineage>
        <taxon>Bacteria</taxon>
        <taxon>Pseudomonadati</taxon>
        <taxon>Pseudomonadota</taxon>
        <taxon>Alphaproteobacteria</taxon>
        <taxon>Rhodospirillales</taxon>
        <taxon>Dongiaceae</taxon>
        <taxon>Dongia</taxon>
    </lineage>
</organism>
<accession>A0ABU5EC44</accession>
<keyword evidence="2" id="KW-0169">Cobalamin biosynthesis</keyword>
<proteinExistence type="predicted"/>
<dbReference type="EMBL" id="JAXCLW010000003">
    <property type="protein sequence ID" value="MDY0883862.1"/>
    <property type="molecule type" value="Genomic_DNA"/>
</dbReference>
<evidence type="ECO:0000256" key="2">
    <source>
        <dbReference type="ARBA" id="ARBA00022573"/>
    </source>
</evidence>
<reference evidence="4 5" key="1">
    <citation type="journal article" date="2016" name="Antonie Van Leeuwenhoek">
        <title>Dongia soli sp. nov., isolated from soil from Dokdo, Korea.</title>
        <authorList>
            <person name="Kim D.U."/>
            <person name="Lee H."/>
            <person name="Kim H."/>
            <person name="Kim S.G."/>
            <person name="Ka J.O."/>
        </authorList>
    </citation>
    <scope>NUCLEOTIDE SEQUENCE [LARGE SCALE GENOMIC DNA]</scope>
    <source>
        <strain evidence="4 5">D78</strain>
    </source>
</reference>
<sequence>MPISQPKILLLGGTGEANQLAARLREVTDLPVVTSLAGRTRAPRLPDGEVRVGGFGGVGGLTDYLRRHDIRLIINATHPYAAQMSENARAAATAADVSLLRLLRPAWRRDPLDIWIEVESTAAAADICRWHGQRILLSLGGSDLAPFAKNTRSHFIVRMVDPPKQEPPLERYELILSKGPFSWIDERRLMMEHEIDLIVSKNSGGLATYAKIDVARDLAVPVVMIDRPAIAKQPGCPVADNIDQALTCVAAWASSEAGAARK</sequence>
<keyword evidence="5" id="KW-1185">Reference proteome</keyword>
<evidence type="ECO:0000256" key="1">
    <source>
        <dbReference type="ARBA" id="ARBA00004953"/>
    </source>
</evidence>
<comment type="pathway">
    <text evidence="1">Cofactor biosynthesis; adenosylcobalamin biosynthesis.</text>
</comment>
<dbReference type="PROSITE" id="PS51014">
    <property type="entry name" value="COBK_CBIJ"/>
    <property type="match status" value="1"/>
</dbReference>
<name>A0ABU5EC44_9PROT</name>
<keyword evidence="3 4" id="KW-0560">Oxidoreductase</keyword>
<dbReference type="GO" id="GO:0016491">
    <property type="term" value="F:oxidoreductase activity"/>
    <property type="evidence" value="ECO:0007669"/>
    <property type="project" value="UniProtKB-KW"/>
</dbReference>
<dbReference type="EC" id="1.3.1.106" evidence="4"/>
<dbReference type="NCBIfam" id="TIGR00715">
    <property type="entry name" value="precor6x_red"/>
    <property type="match status" value="1"/>
</dbReference>
<dbReference type="InterPro" id="IPR003723">
    <property type="entry name" value="Precorrin-6x_reduct"/>
</dbReference>
<evidence type="ECO:0000313" key="5">
    <source>
        <dbReference type="Proteomes" id="UP001279642"/>
    </source>
</evidence>
<dbReference type="PANTHER" id="PTHR36925">
    <property type="entry name" value="COBALT-PRECORRIN-6A REDUCTASE"/>
    <property type="match status" value="1"/>
</dbReference>
<evidence type="ECO:0000313" key="4">
    <source>
        <dbReference type="EMBL" id="MDY0883862.1"/>
    </source>
</evidence>
<gene>
    <name evidence="4" type="ORF">SMD27_13505</name>
</gene>
<dbReference type="PANTHER" id="PTHR36925:SF1">
    <property type="entry name" value="COBALT-PRECORRIN-6A REDUCTASE"/>
    <property type="match status" value="1"/>
</dbReference>
<dbReference type="Pfam" id="PF02571">
    <property type="entry name" value="CbiJ"/>
    <property type="match status" value="1"/>
</dbReference>
<protein>
    <submittedName>
        <fullName evidence="4">Cobalt-precorrin-6A reductase</fullName>
        <ecNumber evidence="4">1.3.1.106</ecNumber>
    </submittedName>
</protein>
<dbReference type="Proteomes" id="UP001279642">
    <property type="component" value="Unassembled WGS sequence"/>
</dbReference>
<dbReference type="NCBIfam" id="NF005968">
    <property type="entry name" value="PRK08057.1-2"/>
    <property type="match status" value="1"/>
</dbReference>